<gene>
    <name evidence="5" type="ORF">NCGR_LOCUS56519</name>
</gene>
<dbReference type="PANTHER" id="PTHR24186:SF50">
    <property type="entry name" value="ANKYRIN REPEAT-CONTAINING PROTEIN ITN1-LIKE ISOFORM X1"/>
    <property type="match status" value="1"/>
</dbReference>
<dbReference type="SMART" id="SM00248">
    <property type="entry name" value="ANK"/>
    <property type="match status" value="8"/>
</dbReference>
<dbReference type="PROSITE" id="PS50297">
    <property type="entry name" value="ANK_REP_REGION"/>
    <property type="match status" value="3"/>
</dbReference>
<accession>A0A811RTB4</accession>
<reference evidence="5" key="1">
    <citation type="submission" date="2020-10" db="EMBL/GenBank/DDBJ databases">
        <authorList>
            <person name="Han B."/>
            <person name="Lu T."/>
            <person name="Zhao Q."/>
            <person name="Huang X."/>
            <person name="Zhao Y."/>
        </authorList>
    </citation>
    <scope>NUCLEOTIDE SEQUENCE</scope>
</reference>
<dbReference type="EMBL" id="CAJGYO010000016">
    <property type="protein sequence ID" value="CAD6273253.1"/>
    <property type="molecule type" value="Genomic_DNA"/>
</dbReference>
<dbReference type="PROSITE" id="PS50088">
    <property type="entry name" value="ANK_REPEAT"/>
    <property type="match status" value="3"/>
</dbReference>
<organism evidence="5 6">
    <name type="scientific">Miscanthus lutarioriparius</name>
    <dbReference type="NCBI Taxonomy" id="422564"/>
    <lineage>
        <taxon>Eukaryota</taxon>
        <taxon>Viridiplantae</taxon>
        <taxon>Streptophyta</taxon>
        <taxon>Embryophyta</taxon>
        <taxon>Tracheophyta</taxon>
        <taxon>Spermatophyta</taxon>
        <taxon>Magnoliopsida</taxon>
        <taxon>Liliopsida</taxon>
        <taxon>Poales</taxon>
        <taxon>Poaceae</taxon>
        <taxon>PACMAD clade</taxon>
        <taxon>Panicoideae</taxon>
        <taxon>Andropogonodae</taxon>
        <taxon>Andropogoneae</taxon>
        <taxon>Saccharinae</taxon>
        <taxon>Miscanthus</taxon>
    </lineage>
</organism>
<sequence>MGRSGGAANSAYRDLSRRREATRTGPPAPCFRRPGRLGPHRKVQVVLKSFFLVYYQSRKLLGRWAFLFVYTYKYKPLHLAVYMYLAVPTTQFRSDLNNIASMHKPHTVNPQLLKAVSTGDADLLAQILHTTTIAEESRCACLEGVTAEGSSALHIAARHGYLKPVEMICDQDLSLIKARNNLLDTPLICAARAGHVDVVNHLIEHASTQKETEYVLRAWNSSGATAVHEAVRNGHASVLGKLVSRDARLAVADDGQGVSPLYMAVVSNRADMVDILIHESCGGSVKSPASYAGPDGVTALHAAVFASNAQEMCESLQRWEPTLVQKADSSGRTALHYAASAGKTGVVKVLLVNSLLCYILDDDGLYPVHYAAIAGNSEVIHEIMEICPSCNELVDKKHRNILHCAVELGRTKVVWYICRNPKFTSIMNVGDSEGNTPLHLALKHGHLFIFFLLTKNLTVNLGIINHKGLTPLGVARS</sequence>
<dbReference type="Pfam" id="PF12796">
    <property type="entry name" value="Ank_2"/>
    <property type="match status" value="4"/>
</dbReference>
<feature type="repeat" description="ANK" evidence="3">
    <location>
        <begin position="433"/>
        <end position="453"/>
    </location>
</feature>
<dbReference type="SUPFAM" id="SSF48403">
    <property type="entry name" value="Ankyrin repeat"/>
    <property type="match status" value="1"/>
</dbReference>
<evidence type="ECO:0000313" key="6">
    <source>
        <dbReference type="Proteomes" id="UP000604825"/>
    </source>
</evidence>
<proteinExistence type="predicted"/>
<dbReference type="InterPro" id="IPR036770">
    <property type="entry name" value="Ankyrin_rpt-contain_sf"/>
</dbReference>
<evidence type="ECO:0000256" key="3">
    <source>
        <dbReference type="PROSITE-ProRule" id="PRU00023"/>
    </source>
</evidence>
<dbReference type="GO" id="GO:0005886">
    <property type="term" value="C:plasma membrane"/>
    <property type="evidence" value="ECO:0007669"/>
    <property type="project" value="TreeGrafter"/>
</dbReference>
<keyword evidence="1" id="KW-0677">Repeat</keyword>
<keyword evidence="2 3" id="KW-0040">ANK repeat</keyword>
<keyword evidence="6" id="KW-1185">Reference proteome</keyword>
<dbReference type="PANTHER" id="PTHR24186">
    <property type="entry name" value="PROTEIN PHOSPHATASE 1 REGULATORY SUBUNIT"/>
    <property type="match status" value="1"/>
</dbReference>
<dbReference type="InterPro" id="IPR002110">
    <property type="entry name" value="Ankyrin_rpt"/>
</dbReference>
<evidence type="ECO:0000256" key="1">
    <source>
        <dbReference type="ARBA" id="ARBA00022737"/>
    </source>
</evidence>
<dbReference type="AlphaFoldDB" id="A0A811RTB4"/>
<dbReference type="Gene3D" id="1.25.40.20">
    <property type="entry name" value="Ankyrin repeat-containing domain"/>
    <property type="match status" value="3"/>
</dbReference>
<dbReference type="Pfam" id="PF00023">
    <property type="entry name" value="Ank"/>
    <property type="match status" value="1"/>
</dbReference>
<comment type="caution">
    <text evidence="5">The sequence shown here is derived from an EMBL/GenBank/DDBJ whole genome shotgun (WGS) entry which is preliminary data.</text>
</comment>
<protein>
    <submittedName>
        <fullName evidence="5">Uncharacterized protein</fullName>
    </submittedName>
</protein>
<name>A0A811RTB4_9POAL</name>
<feature type="repeat" description="ANK" evidence="3">
    <location>
        <begin position="330"/>
        <end position="351"/>
    </location>
</feature>
<evidence type="ECO:0000256" key="2">
    <source>
        <dbReference type="ARBA" id="ARBA00023043"/>
    </source>
</evidence>
<evidence type="ECO:0000256" key="4">
    <source>
        <dbReference type="SAM" id="MobiDB-lite"/>
    </source>
</evidence>
<dbReference type="Proteomes" id="UP000604825">
    <property type="component" value="Unassembled WGS sequence"/>
</dbReference>
<feature type="repeat" description="ANK" evidence="3">
    <location>
        <begin position="222"/>
        <end position="254"/>
    </location>
</feature>
<feature type="region of interest" description="Disordered" evidence="4">
    <location>
        <begin position="1"/>
        <end position="35"/>
    </location>
</feature>
<dbReference type="OrthoDB" id="1916412at2759"/>
<evidence type="ECO:0000313" key="5">
    <source>
        <dbReference type="EMBL" id="CAD6273253.1"/>
    </source>
</evidence>